<dbReference type="PANTHER" id="PTHR10859">
    <property type="entry name" value="GLYCOSYL TRANSFERASE"/>
    <property type="match status" value="1"/>
</dbReference>
<evidence type="ECO:0000313" key="3">
    <source>
        <dbReference type="Proteomes" id="UP000034607"/>
    </source>
</evidence>
<dbReference type="PANTHER" id="PTHR10859:SF91">
    <property type="entry name" value="DOLICHYL-PHOSPHATE BETA-GLUCOSYLTRANSFERASE"/>
    <property type="match status" value="1"/>
</dbReference>
<comment type="caution">
    <text evidence="2">The sequence shown here is derived from an EMBL/GenBank/DDBJ whole genome shotgun (WGS) entry which is preliminary data.</text>
</comment>
<evidence type="ECO:0000313" key="2">
    <source>
        <dbReference type="EMBL" id="KKU55453.1"/>
    </source>
</evidence>
<dbReference type="InterPro" id="IPR001173">
    <property type="entry name" value="Glyco_trans_2-like"/>
</dbReference>
<dbReference type="Gene3D" id="3.90.550.10">
    <property type="entry name" value="Spore Coat Polysaccharide Biosynthesis Protein SpsA, Chain A"/>
    <property type="match status" value="1"/>
</dbReference>
<dbReference type="GO" id="GO:0006487">
    <property type="term" value="P:protein N-linked glycosylation"/>
    <property type="evidence" value="ECO:0007669"/>
    <property type="project" value="TreeGrafter"/>
</dbReference>
<keyword evidence="2" id="KW-0808">Transferase</keyword>
<evidence type="ECO:0000259" key="1">
    <source>
        <dbReference type="Pfam" id="PF00535"/>
    </source>
</evidence>
<dbReference type="Proteomes" id="UP000034607">
    <property type="component" value="Unassembled WGS sequence"/>
</dbReference>
<organism evidence="2 3">
    <name type="scientific">Candidatus Amesbacteria bacterium GW2011_GWA2_47_11</name>
    <dbReference type="NCBI Taxonomy" id="1618357"/>
    <lineage>
        <taxon>Bacteria</taxon>
        <taxon>Candidatus Amesiibacteriota</taxon>
    </lineage>
</organism>
<accession>A0A0G1TMQ3</accession>
<dbReference type="SUPFAM" id="SSF53448">
    <property type="entry name" value="Nucleotide-diphospho-sugar transferases"/>
    <property type="match status" value="1"/>
</dbReference>
<sequence>MFRRQCQLNRSHVWIHEVNHTIHEMNNQPYLSVIVPAYNEAKNFHKGTLDSIYEYLQREPFSWELILVNDGSSDSTLSLLEQFAASRQSVRVINNPHQGKAAAITSGVTESHGEIILFTDMDQATPITEMANLLPEFSRGYDIVIGSRKDRKGAPIYRQILAYGMIILRGLILRLPIRDSQCGFKAFTASSARKIFSILAKIHPPRVLSGPAVNPGFDVEILYLGRKLGYRLAEVPVIWTHQESKRVRFAQDAISGLKELLLVRFRSLTNAYGLKS</sequence>
<feature type="domain" description="Glycosyltransferase 2-like" evidence="1">
    <location>
        <begin position="32"/>
        <end position="158"/>
    </location>
</feature>
<gene>
    <name evidence="2" type="ORF">UX78_C0020G0018</name>
</gene>
<dbReference type="AlphaFoldDB" id="A0A0G1TMQ3"/>
<protein>
    <submittedName>
        <fullName evidence="2">Glycosyl transferase family 2</fullName>
    </submittedName>
</protein>
<dbReference type="Pfam" id="PF00535">
    <property type="entry name" value="Glycos_transf_2"/>
    <property type="match status" value="1"/>
</dbReference>
<dbReference type="GO" id="GO:0016740">
    <property type="term" value="F:transferase activity"/>
    <property type="evidence" value="ECO:0007669"/>
    <property type="project" value="UniProtKB-KW"/>
</dbReference>
<proteinExistence type="predicted"/>
<dbReference type="EMBL" id="LCNM01000020">
    <property type="protein sequence ID" value="KKU55453.1"/>
    <property type="molecule type" value="Genomic_DNA"/>
</dbReference>
<dbReference type="InterPro" id="IPR029044">
    <property type="entry name" value="Nucleotide-diphossugar_trans"/>
</dbReference>
<reference evidence="2 3" key="1">
    <citation type="journal article" date="2015" name="Nature">
        <title>rRNA introns, odd ribosomes, and small enigmatic genomes across a large radiation of phyla.</title>
        <authorList>
            <person name="Brown C.T."/>
            <person name="Hug L.A."/>
            <person name="Thomas B.C."/>
            <person name="Sharon I."/>
            <person name="Castelle C.J."/>
            <person name="Singh A."/>
            <person name="Wilkins M.J."/>
            <person name="Williams K.H."/>
            <person name="Banfield J.F."/>
        </authorList>
    </citation>
    <scope>NUCLEOTIDE SEQUENCE [LARGE SCALE GENOMIC DNA]</scope>
</reference>
<name>A0A0G1TMQ3_9BACT</name>